<accession>A0A1I1CQQ9</accession>
<dbReference type="EMBL" id="FOKG01000049">
    <property type="protein sequence ID" value="SFB64847.1"/>
    <property type="molecule type" value="Genomic_DNA"/>
</dbReference>
<proteinExistence type="predicted"/>
<dbReference type="AlphaFoldDB" id="A0A1I1CQQ9"/>
<reference evidence="2" key="1">
    <citation type="submission" date="2016-10" db="EMBL/GenBank/DDBJ databases">
        <authorList>
            <person name="Varghese N."/>
            <person name="Submissions S."/>
        </authorList>
    </citation>
    <scope>NUCLEOTIDE SEQUENCE [LARGE SCALE GENOMIC DNA]</scope>
    <source>
        <strain evidence="2">CGMCC 4.3568</strain>
    </source>
</reference>
<evidence type="ECO:0000313" key="2">
    <source>
        <dbReference type="Proteomes" id="UP000243799"/>
    </source>
</evidence>
<gene>
    <name evidence="1" type="ORF">SAMN05216266_1498</name>
</gene>
<evidence type="ECO:0000313" key="1">
    <source>
        <dbReference type="EMBL" id="SFB64847.1"/>
    </source>
</evidence>
<protein>
    <submittedName>
        <fullName evidence="1">Uncharacterized protein</fullName>
    </submittedName>
</protein>
<keyword evidence="2" id="KW-1185">Reference proteome</keyword>
<dbReference type="Proteomes" id="UP000243799">
    <property type="component" value="Unassembled WGS sequence"/>
</dbReference>
<organism evidence="1 2">
    <name type="scientific">Amycolatopsis marina</name>
    <dbReference type="NCBI Taxonomy" id="490629"/>
    <lineage>
        <taxon>Bacteria</taxon>
        <taxon>Bacillati</taxon>
        <taxon>Actinomycetota</taxon>
        <taxon>Actinomycetes</taxon>
        <taxon>Pseudonocardiales</taxon>
        <taxon>Pseudonocardiaceae</taxon>
        <taxon>Amycolatopsis</taxon>
    </lineage>
</organism>
<name>A0A1I1CQQ9_9PSEU</name>
<sequence length="48" mass="4874">MLLSVLTVVHPALLVPLSAAASIGATVLLVQGGRVHGAGEAETWVLRV</sequence>